<keyword evidence="1" id="KW-0472">Membrane</keyword>
<dbReference type="OrthoDB" id="8912589at2759"/>
<dbReference type="PANTHER" id="PTHR39948:SF1">
    <property type="entry name" value="GEO11419P1"/>
    <property type="match status" value="1"/>
</dbReference>
<dbReference type="EMBL" id="NIVC01000609">
    <property type="protein sequence ID" value="PAA79902.1"/>
    <property type="molecule type" value="Genomic_DNA"/>
</dbReference>
<evidence type="ECO:0000256" key="1">
    <source>
        <dbReference type="SAM" id="Phobius"/>
    </source>
</evidence>
<dbReference type="EMBL" id="NIVC01001871">
    <property type="protein sequence ID" value="PAA63110.1"/>
    <property type="molecule type" value="Genomic_DNA"/>
</dbReference>
<dbReference type="AlphaFoldDB" id="A0A267ENK8"/>
<dbReference type="PANTHER" id="PTHR39948">
    <property type="entry name" value="GEO11419P1"/>
    <property type="match status" value="1"/>
</dbReference>
<comment type="caution">
    <text evidence="2">The sequence shown here is derived from an EMBL/GenBank/DDBJ whole genome shotgun (WGS) entry which is preliminary data.</text>
</comment>
<keyword evidence="5" id="KW-1185">Reference proteome</keyword>
<dbReference type="EMBL" id="NIVC01000037">
    <property type="protein sequence ID" value="PAA92955.1"/>
    <property type="molecule type" value="Genomic_DNA"/>
</dbReference>
<sequence length="74" mass="8519">MADLCPGILWSILWFLALIFLGWPIAFLLAWIYIFLLPFGACIDPIKDICEAILKVIKLPFTFAENMINMKPLF</sequence>
<name>A0A267ENK8_9PLAT</name>
<proteinExistence type="predicted"/>
<evidence type="ECO:0000313" key="4">
    <source>
        <dbReference type="EMBL" id="PAA92955.1"/>
    </source>
</evidence>
<protein>
    <submittedName>
        <fullName evidence="2">Uncharacterized protein</fullName>
    </submittedName>
</protein>
<keyword evidence="1" id="KW-1133">Transmembrane helix</keyword>
<reference evidence="2 5" key="1">
    <citation type="submission" date="2017-06" db="EMBL/GenBank/DDBJ databases">
        <title>A platform for efficient transgenesis in Macrostomum lignano, a flatworm model organism for stem cell research.</title>
        <authorList>
            <person name="Berezikov E."/>
        </authorList>
    </citation>
    <scope>NUCLEOTIDE SEQUENCE [LARGE SCALE GENOMIC DNA]</scope>
    <source>
        <strain evidence="2">DV1</strain>
        <tissue evidence="2">Whole organism</tissue>
    </source>
</reference>
<dbReference type="Proteomes" id="UP000215902">
    <property type="component" value="Unassembled WGS sequence"/>
</dbReference>
<feature type="transmembrane region" description="Helical" evidence="1">
    <location>
        <begin position="12"/>
        <end position="37"/>
    </location>
</feature>
<organism evidence="2 5">
    <name type="scientific">Macrostomum lignano</name>
    <dbReference type="NCBI Taxonomy" id="282301"/>
    <lineage>
        <taxon>Eukaryota</taxon>
        <taxon>Metazoa</taxon>
        <taxon>Spiralia</taxon>
        <taxon>Lophotrochozoa</taxon>
        <taxon>Platyhelminthes</taxon>
        <taxon>Rhabditophora</taxon>
        <taxon>Macrostomorpha</taxon>
        <taxon>Macrostomida</taxon>
        <taxon>Macrostomidae</taxon>
        <taxon>Macrostomum</taxon>
    </lineage>
</organism>
<evidence type="ECO:0000313" key="2">
    <source>
        <dbReference type="EMBL" id="PAA63110.1"/>
    </source>
</evidence>
<keyword evidence="1" id="KW-0812">Transmembrane</keyword>
<evidence type="ECO:0000313" key="3">
    <source>
        <dbReference type="EMBL" id="PAA79902.1"/>
    </source>
</evidence>
<evidence type="ECO:0000313" key="5">
    <source>
        <dbReference type="Proteomes" id="UP000215902"/>
    </source>
</evidence>
<accession>A0A267ENK8</accession>
<gene>
    <name evidence="2" type="ORF">BOX15_Mlig002586g1</name>
    <name evidence="4" type="ORF">BOX15_Mlig002586g2</name>
    <name evidence="3" type="ORF">BOX15_Mlig002586g3</name>
</gene>